<name>A0A553QQ86_9TELE</name>
<dbReference type="SUPFAM" id="SSF52058">
    <property type="entry name" value="L domain-like"/>
    <property type="match status" value="1"/>
</dbReference>
<keyword evidence="8" id="KW-1185">Reference proteome</keyword>
<dbReference type="EMBL" id="SRMA01025672">
    <property type="protein sequence ID" value="TRY92141.1"/>
    <property type="molecule type" value="Genomic_DNA"/>
</dbReference>
<dbReference type="Gene3D" id="3.40.1160.10">
    <property type="entry name" value="Acetylglutamate kinase-like"/>
    <property type="match status" value="1"/>
</dbReference>
<sequence>MWFLSPAVLFLSLSPAISSRLCSHLCRCYEHSDLVDCHSRGLEAVPHALPHGTWLLDLGANRLSVIGTRAFAGLWSLRILVLSNNSIHAIQTQAFFSLSFLEKLDMSHNNLSQIPPHFSESLSSLRELRLDHNILQQLNPPGLEHLENLEKLDLSHNHIQSLGPSAFRGLSRLRHLFLQKNLLGIVRDGSLTMLPNLEVLLLGYNNISRLEVNALAPLHSLSLLGLEGNALQHLNFKSFLSLHTAATHLQLAGNPWSCDCELHRVFSKLLSVRHLHVDDYQNVSCREPWQLAGASLAWVDSQLCMAETVTVLVLTATVIVTVFGALIMAEKKRKKRKFCEQKEGECGCCFPACADVVMAGSFWTKPAALSRTRAASVTLRHSSSRTPGHGSRNPAGGPHTGFPVGSSRSLVSRDVKAFLREIGGDPREARYWLTHFQRAGSLLKQNQRFELGRRIDPSVFENHELVESLAFGLSFLQRMDMKLVVVMGLPPEMIEDETTRTGVNSSLARNMMMQHCQALTEALQQNSANVMPFFSAETLLQLQEPLDSSSSGGPAVLLHDTALLHWTLDRRVIPVLCPIGRDAVGRSTVLDPMQVTAAVSLSLQPLKVIFLNVDGGIRNHNNTVLGLVSLPGDLVSLSVSEQERIRRIAALLNLLPVESSAVLTSADTLLTELFSHKGSGTLFKNGDPIHRYSRLEDLDTERLIALINQSFQKKLREDYISSLRGRLHSIYLSEGYSAAAVITREPVSSGTPYLDKFVVSSSKQGQGTGQILWECIRQDFRTLFWRSHSTNRINPWYFKHCDGSFVNGHWIVFWLGLSDIRESYELVEFTKSLPDPFCSHTALEAKHRSS</sequence>
<dbReference type="AlphaFoldDB" id="A0A553QQ86"/>
<evidence type="ECO:0000259" key="6">
    <source>
        <dbReference type="PROSITE" id="PS51731"/>
    </source>
</evidence>
<dbReference type="FunFam" id="3.40.630.30:FF:000045">
    <property type="entry name" value="N-acetylglutamate synthase, mitochondrial"/>
    <property type="match status" value="1"/>
</dbReference>
<dbReference type="InterPro" id="IPR036393">
    <property type="entry name" value="AceGlu_kinase-like_sf"/>
</dbReference>
<evidence type="ECO:0000256" key="3">
    <source>
        <dbReference type="ARBA" id="ARBA00022737"/>
    </source>
</evidence>
<feature type="region of interest" description="Disordered" evidence="4">
    <location>
        <begin position="376"/>
        <end position="407"/>
    </location>
</feature>
<dbReference type="InterPro" id="IPR032675">
    <property type="entry name" value="LRR_dom_sf"/>
</dbReference>
<feature type="compositionally biased region" description="Polar residues" evidence="4">
    <location>
        <begin position="376"/>
        <end position="386"/>
    </location>
</feature>
<evidence type="ECO:0000256" key="4">
    <source>
        <dbReference type="SAM" id="MobiDB-lite"/>
    </source>
</evidence>
<evidence type="ECO:0000313" key="8">
    <source>
        <dbReference type="Proteomes" id="UP000316079"/>
    </source>
</evidence>
<dbReference type="GO" id="GO:0005759">
    <property type="term" value="C:mitochondrial matrix"/>
    <property type="evidence" value="ECO:0007669"/>
    <property type="project" value="TreeGrafter"/>
</dbReference>
<dbReference type="PANTHER" id="PTHR23342:SF0">
    <property type="entry name" value="N-ACETYLGLUTAMATE SYNTHASE, MITOCHONDRIAL"/>
    <property type="match status" value="1"/>
</dbReference>
<feature type="signal peptide" evidence="5">
    <location>
        <begin position="1"/>
        <end position="18"/>
    </location>
</feature>
<gene>
    <name evidence="7" type="ORF">DNTS_031455</name>
</gene>
<keyword evidence="3" id="KW-0677">Repeat</keyword>
<dbReference type="GO" id="GO:0004042">
    <property type="term" value="F:L-glutamate N-acetyltransferase activity"/>
    <property type="evidence" value="ECO:0007669"/>
    <property type="project" value="TreeGrafter"/>
</dbReference>
<accession>A0A553QQ86</accession>
<dbReference type="STRING" id="623744.A0A553QQ86"/>
<dbReference type="CDD" id="cd04265">
    <property type="entry name" value="DUF619-NAGS-U"/>
    <property type="match status" value="1"/>
</dbReference>
<evidence type="ECO:0000313" key="7">
    <source>
        <dbReference type="EMBL" id="TRY92141.1"/>
    </source>
</evidence>
<feature type="chain" id="PRO_5022151832" description="N-acetyltransferase domain-containing protein" evidence="5">
    <location>
        <begin position="19"/>
        <end position="850"/>
    </location>
</feature>
<dbReference type="Proteomes" id="UP000316079">
    <property type="component" value="Unassembled WGS sequence"/>
</dbReference>
<dbReference type="InterPro" id="IPR006855">
    <property type="entry name" value="Vertebrate-like_GNAT_dom"/>
</dbReference>
<dbReference type="SMART" id="SM00369">
    <property type="entry name" value="LRR_TYP"/>
    <property type="match status" value="8"/>
</dbReference>
<dbReference type="OrthoDB" id="438291at2759"/>
<keyword evidence="2" id="KW-0808">Transferase</keyword>
<dbReference type="Pfam" id="PF13855">
    <property type="entry name" value="LRR_8"/>
    <property type="match status" value="2"/>
</dbReference>
<comment type="caution">
    <text evidence="7">The sequence shown here is derived from an EMBL/GenBank/DDBJ whole genome shotgun (WGS) entry which is preliminary data.</text>
</comment>
<dbReference type="InterPro" id="IPR003591">
    <property type="entry name" value="Leu-rich_rpt_typical-subtyp"/>
</dbReference>
<dbReference type="Gene3D" id="3.80.10.10">
    <property type="entry name" value="Ribonuclease Inhibitor"/>
    <property type="match status" value="2"/>
</dbReference>
<dbReference type="SUPFAM" id="SSF53633">
    <property type="entry name" value="Carbamate kinase-like"/>
    <property type="match status" value="1"/>
</dbReference>
<proteinExistence type="predicted"/>
<evidence type="ECO:0000256" key="1">
    <source>
        <dbReference type="ARBA" id="ARBA00022614"/>
    </source>
</evidence>
<evidence type="ECO:0000256" key="2">
    <source>
        <dbReference type="ARBA" id="ARBA00022679"/>
    </source>
</evidence>
<dbReference type="SUPFAM" id="SSF55729">
    <property type="entry name" value="Acyl-CoA N-acyltransferases (Nat)"/>
    <property type="match status" value="1"/>
</dbReference>
<feature type="domain" description="N-acetyltransferase" evidence="6">
    <location>
        <begin position="687"/>
        <end position="838"/>
    </location>
</feature>
<dbReference type="PROSITE" id="PS51450">
    <property type="entry name" value="LRR"/>
    <property type="match status" value="3"/>
</dbReference>
<organism evidence="7 8">
    <name type="scientific">Danionella cerebrum</name>
    <dbReference type="NCBI Taxonomy" id="2873325"/>
    <lineage>
        <taxon>Eukaryota</taxon>
        <taxon>Metazoa</taxon>
        <taxon>Chordata</taxon>
        <taxon>Craniata</taxon>
        <taxon>Vertebrata</taxon>
        <taxon>Euteleostomi</taxon>
        <taxon>Actinopterygii</taxon>
        <taxon>Neopterygii</taxon>
        <taxon>Teleostei</taxon>
        <taxon>Ostariophysi</taxon>
        <taxon>Cypriniformes</taxon>
        <taxon>Danionidae</taxon>
        <taxon>Danioninae</taxon>
        <taxon>Danionella</taxon>
    </lineage>
</organism>
<keyword evidence="5" id="KW-0732">Signal</keyword>
<protein>
    <recommendedName>
        <fullName evidence="6">N-acetyltransferase domain-containing protein</fullName>
    </recommendedName>
</protein>
<dbReference type="InterPro" id="IPR001611">
    <property type="entry name" value="Leu-rich_rpt"/>
</dbReference>
<dbReference type="InterPro" id="IPR016181">
    <property type="entry name" value="Acyl_CoA_acyltransferase"/>
</dbReference>
<dbReference type="GO" id="GO:0006536">
    <property type="term" value="P:glutamate metabolic process"/>
    <property type="evidence" value="ECO:0007669"/>
    <property type="project" value="TreeGrafter"/>
</dbReference>
<dbReference type="PROSITE" id="PS51731">
    <property type="entry name" value="GNAT_NAGS"/>
    <property type="match status" value="1"/>
</dbReference>
<dbReference type="PANTHER" id="PTHR23342">
    <property type="entry name" value="N-ACETYLGLUTAMATE SYNTHASE"/>
    <property type="match status" value="1"/>
</dbReference>
<keyword evidence="1" id="KW-0433">Leucine-rich repeat</keyword>
<dbReference type="GO" id="GO:0006526">
    <property type="term" value="P:L-arginine biosynthetic process"/>
    <property type="evidence" value="ECO:0007669"/>
    <property type="project" value="TreeGrafter"/>
</dbReference>
<dbReference type="PRINTS" id="PR00019">
    <property type="entry name" value="LEURICHRPT"/>
</dbReference>
<evidence type="ECO:0000256" key="5">
    <source>
        <dbReference type="SAM" id="SignalP"/>
    </source>
</evidence>
<reference evidence="7 8" key="1">
    <citation type="journal article" date="2019" name="Sci. Data">
        <title>Hybrid genome assembly and annotation of Danionella translucida.</title>
        <authorList>
            <person name="Kadobianskyi M."/>
            <person name="Schulze L."/>
            <person name="Schuelke M."/>
            <person name="Judkewitz B."/>
        </authorList>
    </citation>
    <scope>NUCLEOTIDE SEQUENCE [LARGE SCALE GENOMIC DNA]</scope>
    <source>
        <strain evidence="7 8">Bolton</strain>
    </source>
</reference>
<dbReference type="Pfam" id="PF04768">
    <property type="entry name" value="NAT"/>
    <property type="match status" value="1"/>
</dbReference>
<dbReference type="Gene3D" id="3.40.630.30">
    <property type="match status" value="1"/>
</dbReference>